<dbReference type="Proteomes" id="UP000005522">
    <property type="component" value="Chromosome"/>
</dbReference>
<dbReference type="eggNOG" id="COG4959">
    <property type="taxonomic scope" value="Bacteria"/>
</dbReference>
<sequence length="221" mass="24299">MRRVLVVTVHVLMSLLMLLVLAFLALLTVARAQHWVFNGTTCMPLGFYRLGPKPKVVRDGDYVMLCPELGNPLHLRFAGAQAYQKSLPADTNPAMAQAISGNWLEFSPKGPCAKGIMPFAKVVAAIPGQQVMVAPQGVRANGRWLPNSAVVTRVDGIPVIHVAYGRYVVPKGYFWDYAPGNFAYTSAYYGPIPEDHILGSLKPVLVIPGSEYWYHPKVRHG</sequence>
<organism evidence="1 2">
    <name type="scientific">Acidithiobacillus caldus (strain ATCC 51756 / DSM 8584 / KU)</name>
    <dbReference type="NCBI Taxonomy" id="637389"/>
    <lineage>
        <taxon>Bacteria</taxon>
        <taxon>Pseudomonadati</taxon>
        <taxon>Pseudomonadota</taxon>
        <taxon>Acidithiobacillia</taxon>
        <taxon>Acidithiobacillales</taxon>
        <taxon>Acidithiobacillaceae</taxon>
        <taxon>Acidithiobacillus</taxon>
    </lineage>
</organism>
<accession>A0A059ZVM2</accession>
<dbReference type="KEGG" id="acz:Acaty_c1796"/>
<gene>
    <name evidence="1" type="ORF">Acaty_c1796</name>
</gene>
<reference evidence="1 2" key="1">
    <citation type="journal article" date="2009" name="J. Bacteriol.">
        <title>Draft genome sequence of the extremely acidophilic bacterium Acidithiobacillus caldus ATCC 51756 reveals metabolic versatility in the genus Acidithiobacillus.</title>
        <authorList>
            <person name="Valdes J."/>
            <person name="Quatrini R."/>
            <person name="Hallberg K."/>
            <person name="Dopson M."/>
            <person name="Valenzuela P.D."/>
            <person name="Holmes D.S."/>
        </authorList>
    </citation>
    <scope>NUCLEOTIDE SEQUENCE [LARGE SCALE GENOMIC DNA]</scope>
    <source>
        <strain evidence="2">ATCC 51756 / DSM 8584 / KU</strain>
    </source>
</reference>
<dbReference type="InterPro" id="IPR036286">
    <property type="entry name" value="LexA/Signal_pep-like_sf"/>
</dbReference>
<dbReference type="SUPFAM" id="SSF51306">
    <property type="entry name" value="LexA/Signal peptidase"/>
    <property type="match status" value="1"/>
</dbReference>
<dbReference type="AlphaFoldDB" id="A0A059ZVM2"/>
<dbReference type="EMBL" id="CP005986">
    <property type="protein sequence ID" value="AIA55655.1"/>
    <property type="molecule type" value="Genomic_DNA"/>
</dbReference>
<protein>
    <submittedName>
        <fullName evidence="1">Conjugal transfer protein</fullName>
    </submittedName>
</protein>
<name>A0A059ZVM2_ACICK</name>
<evidence type="ECO:0000313" key="2">
    <source>
        <dbReference type="Proteomes" id="UP000005522"/>
    </source>
</evidence>
<proteinExistence type="predicted"/>
<dbReference type="HOGENOM" id="CLU_104604_3_0_6"/>
<evidence type="ECO:0000313" key="1">
    <source>
        <dbReference type="EMBL" id="AIA55655.1"/>
    </source>
</evidence>
<dbReference type="RefSeq" id="WP_004872835.1">
    <property type="nucleotide sequence ID" value="NZ_CP005986.1"/>
</dbReference>